<feature type="region of interest" description="Disordered" evidence="6">
    <location>
        <begin position="1"/>
        <end position="24"/>
    </location>
</feature>
<evidence type="ECO:0000256" key="3">
    <source>
        <dbReference type="ARBA" id="ARBA00023242"/>
    </source>
</evidence>
<evidence type="ECO:0000256" key="2">
    <source>
        <dbReference type="ARBA" id="ARBA00019062"/>
    </source>
</evidence>
<dbReference type="Gene3D" id="1.10.20.120">
    <property type="match status" value="1"/>
</dbReference>
<accession>A0A1J7ICK9</accession>
<evidence type="ECO:0000256" key="6">
    <source>
        <dbReference type="SAM" id="MobiDB-lite"/>
    </source>
</evidence>
<dbReference type="CDD" id="cd09270">
    <property type="entry name" value="RNase_H2-B"/>
    <property type="match status" value="1"/>
</dbReference>
<dbReference type="GO" id="GO:0032299">
    <property type="term" value="C:ribonuclease H2 complex"/>
    <property type="evidence" value="ECO:0007669"/>
    <property type="project" value="InterPro"/>
</dbReference>
<sequence length="444" mass="48883">MARTRAKGGAASTTSASKPPALTKKESRYTLPEEMANPPQLFILPKMASSESRVVTLHNPRWSKPTRYLVCPETGFYEFTRIAAPSSTPRSWLIDGARGVVKKGGEEDATDVLANTSEEFQTHITRDGEIFVATPYDPLFIVLPALASDSGKKRMFLSSDDHIDKLAETSPHLQQILRRGKTRPLIEARMAAVCDTVEAGDESMYRLNEAKLLEELLSKARRLSLPKSMEEKFVCKPLEAPVLMRRCQPQPAPSTTETSTEEGLDTPMTEKTESQASISSVSTSDSATTQASVSTAATTPSTEIPEEELITAAMTASPEVLSLQRLRVAFNFIASSYLPPPLAASLKTSLAAAADSKIDFAPLEEYLSKLTKLKQEVLASRAATDYSRKRGGLDDIEDERAEKRRKKEEEDKRKKAGESRGVKNLKKVNVSGMKKMSDFFKKKT</sequence>
<feature type="domain" description="Rnh202 triple barrel" evidence="8">
    <location>
        <begin position="43"/>
        <end position="137"/>
    </location>
</feature>
<dbReference type="InterPro" id="IPR041195">
    <property type="entry name" value="Rnh202_N"/>
</dbReference>
<evidence type="ECO:0000256" key="5">
    <source>
        <dbReference type="ARBA" id="ARBA00033464"/>
    </source>
</evidence>
<comment type="subcellular location">
    <subcellularLocation>
        <location evidence="1">Nucleus</location>
    </subcellularLocation>
</comment>
<feature type="compositionally biased region" description="Low complexity" evidence="6">
    <location>
        <begin position="7"/>
        <end position="21"/>
    </location>
</feature>
<dbReference type="OrthoDB" id="29098at2759"/>
<dbReference type="EMBL" id="KV875102">
    <property type="protein sequence ID" value="OIW25165.1"/>
    <property type="molecule type" value="Genomic_DNA"/>
</dbReference>
<feature type="region of interest" description="Disordered" evidence="6">
    <location>
        <begin position="386"/>
        <end position="430"/>
    </location>
</feature>
<evidence type="ECO:0000259" key="8">
    <source>
        <dbReference type="Pfam" id="PF17745"/>
    </source>
</evidence>
<dbReference type="Pfam" id="PF09468">
    <property type="entry name" value="RNase_H2-Ydr279"/>
    <property type="match status" value="1"/>
</dbReference>
<evidence type="ECO:0000259" key="7">
    <source>
        <dbReference type="Pfam" id="PF09468"/>
    </source>
</evidence>
<keyword evidence="3" id="KW-0539">Nucleus</keyword>
<dbReference type="STRING" id="1408157.A0A1J7ICK9"/>
<comment type="function">
    <text evidence="4">Non catalytic subunit of RNase H2, an endonuclease that specifically degrades the RNA of RNA:DNA hybrids. Participates in DNA replication, possibly by mediating the removal of lagging-strand Okazaki fragment RNA primers during DNA replication. Mediates the excision of single ribonucleotides from DNA:RNA duplexes.</text>
</comment>
<dbReference type="PANTHER" id="PTHR13383:SF11">
    <property type="entry name" value="RIBONUCLEASE H2 SUBUNIT B"/>
    <property type="match status" value="1"/>
</dbReference>
<dbReference type="GO" id="GO:0005654">
    <property type="term" value="C:nucleoplasm"/>
    <property type="evidence" value="ECO:0007669"/>
    <property type="project" value="TreeGrafter"/>
</dbReference>
<organism evidence="9 10">
    <name type="scientific">Coniochaeta ligniaria NRRL 30616</name>
    <dbReference type="NCBI Taxonomy" id="1408157"/>
    <lineage>
        <taxon>Eukaryota</taxon>
        <taxon>Fungi</taxon>
        <taxon>Dikarya</taxon>
        <taxon>Ascomycota</taxon>
        <taxon>Pezizomycotina</taxon>
        <taxon>Sordariomycetes</taxon>
        <taxon>Sordariomycetidae</taxon>
        <taxon>Coniochaetales</taxon>
        <taxon>Coniochaetaceae</taxon>
        <taxon>Coniochaeta</taxon>
    </lineage>
</organism>
<feature type="compositionally biased region" description="Basic and acidic residues" evidence="6">
    <location>
        <begin position="407"/>
        <end position="421"/>
    </location>
</feature>
<evidence type="ECO:0000256" key="1">
    <source>
        <dbReference type="ARBA" id="ARBA00004123"/>
    </source>
</evidence>
<dbReference type="InParanoid" id="A0A1J7ICK9"/>
<dbReference type="Pfam" id="PF17745">
    <property type="entry name" value="Ydr279_N"/>
    <property type="match status" value="1"/>
</dbReference>
<feature type="domain" description="Ribonuclease H2 subunit B wHTH" evidence="7">
    <location>
        <begin position="140"/>
        <end position="347"/>
    </location>
</feature>
<dbReference type="InterPro" id="IPR019024">
    <property type="entry name" value="RNase_H2_suB_wHTH"/>
</dbReference>
<feature type="region of interest" description="Disordered" evidence="6">
    <location>
        <begin position="245"/>
        <end position="304"/>
    </location>
</feature>
<dbReference type="AlphaFoldDB" id="A0A1J7ICK9"/>
<feature type="compositionally biased region" description="Low complexity" evidence="6">
    <location>
        <begin position="274"/>
        <end position="302"/>
    </location>
</feature>
<evidence type="ECO:0000313" key="9">
    <source>
        <dbReference type="EMBL" id="OIW25165.1"/>
    </source>
</evidence>
<name>A0A1J7ICK9_9PEZI</name>
<evidence type="ECO:0000256" key="4">
    <source>
        <dbReference type="ARBA" id="ARBA00024778"/>
    </source>
</evidence>
<proteinExistence type="predicted"/>
<dbReference type="GO" id="GO:0006401">
    <property type="term" value="P:RNA catabolic process"/>
    <property type="evidence" value="ECO:0007669"/>
    <property type="project" value="TreeGrafter"/>
</dbReference>
<gene>
    <name evidence="9" type="ORF">CONLIGDRAFT_636252</name>
</gene>
<dbReference type="Proteomes" id="UP000182658">
    <property type="component" value="Unassembled WGS sequence"/>
</dbReference>
<dbReference type="InterPro" id="IPR040456">
    <property type="entry name" value="RNase_H2_suB"/>
</dbReference>
<protein>
    <recommendedName>
        <fullName evidence="2">Ribonuclease H2 subunit B</fullName>
    </recommendedName>
    <alternativeName>
        <fullName evidence="5">Ribonuclease HI subunit B</fullName>
    </alternativeName>
</protein>
<keyword evidence="10" id="KW-1185">Reference proteome</keyword>
<reference evidence="9 10" key="1">
    <citation type="submission" date="2016-10" db="EMBL/GenBank/DDBJ databases">
        <title>Draft genome sequence of Coniochaeta ligniaria NRRL30616, a lignocellulolytic fungus for bioabatement of inhibitors in plant biomass hydrolysates.</title>
        <authorList>
            <consortium name="DOE Joint Genome Institute"/>
            <person name="Jimenez D.J."/>
            <person name="Hector R.E."/>
            <person name="Riley R."/>
            <person name="Sun H."/>
            <person name="Grigoriev I.V."/>
            <person name="Van Elsas J.D."/>
            <person name="Nichols N.N."/>
        </authorList>
    </citation>
    <scope>NUCLEOTIDE SEQUENCE [LARGE SCALE GENOMIC DNA]</scope>
    <source>
        <strain evidence="9 10">NRRL 30616</strain>
    </source>
</reference>
<evidence type="ECO:0000313" key="10">
    <source>
        <dbReference type="Proteomes" id="UP000182658"/>
    </source>
</evidence>
<dbReference type="PANTHER" id="PTHR13383">
    <property type="entry name" value="RIBONUCLEASE H2 SUBUNIT B"/>
    <property type="match status" value="1"/>
</dbReference>